<evidence type="ECO:0000313" key="3">
    <source>
        <dbReference type="EMBL" id="KXK61793.1"/>
    </source>
</evidence>
<comment type="caution">
    <text evidence="3">The sequence shown here is derived from an EMBL/GenBank/DDBJ whole genome shotgun (WGS) entry which is preliminary data.</text>
</comment>
<dbReference type="OrthoDB" id="5148907at2"/>
<keyword evidence="4" id="KW-1185">Reference proteome</keyword>
<accession>A0A136PTQ7</accession>
<dbReference type="EMBL" id="LRQV01000033">
    <property type="protein sequence ID" value="KXK61793.1"/>
    <property type="molecule type" value="Genomic_DNA"/>
</dbReference>
<sequence length="140" mass="13647">MRTLRIFVAALVAGALLSACGAQGGDVTPAPGTTGETSVSTDPSTPAADPTDPAATPPAHRPSRPAASAPAKSGTTTLTGTVTAGVEPGCLLLDGYLLLGGAKDVVKAGARVTVTGKVEEGMMTTCQQGTPFVVSSATPA</sequence>
<evidence type="ECO:0000313" key="4">
    <source>
        <dbReference type="Proteomes" id="UP000070620"/>
    </source>
</evidence>
<feature type="region of interest" description="Disordered" evidence="1">
    <location>
        <begin position="27"/>
        <end position="82"/>
    </location>
</feature>
<feature type="signal peptide" evidence="2">
    <location>
        <begin position="1"/>
        <end position="24"/>
    </location>
</feature>
<evidence type="ECO:0008006" key="5">
    <source>
        <dbReference type="Google" id="ProtNLM"/>
    </source>
</evidence>
<proteinExistence type="predicted"/>
<dbReference type="AlphaFoldDB" id="A0A136PTQ7"/>
<dbReference type="RefSeq" id="WP_067364259.1">
    <property type="nucleotide sequence ID" value="NZ_JBIUBN010000007.1"/>
</dbReference>
<dbReference type="Proteomes" id="UP000070620">
    <property type="component" value="Unassembled WGS sequence"/>
</dbReference>
<feature type="chain" id="PRO_5007478373" description="Lipoprotein" evidence="2">
    <location>
        <begin position="25"/>
        <end position="140"/>
    </location>
</feature>
<organism evidence="3 4">
    <name type="scientific">Micromonospora rosaria</name>
    <dbReference type="NCBI Taxonomy" id="47874"/>
    <lineage>
        <taxon>Bacteria</taxon>
        <taxon>Bacillati</taxon>
        <taxon>Actinomycetota</taxon>
        <taxon>Actinomycetes</taxon>
        <taxon>Micromonosporales</taxon>
        <taxon>Micromonosporaceae</taxon>
        <taxon>Micromonospora</taxon>
    </lineage>
</organism>
<feature type="compositionally biased region" description="Low complexity" evidence="1">
    <location>
        <begin position="40"/>
        <end position="54"/>
    </location>
</feature>
<reference evidence="3 4" key="1">
    <citation type="submission" date="2016-01" db="EMBL/GenBank/DDBJ databases">
        <title>Whole genome sequence and analysis of Micromonospora rosaria DSM 803, which can produce antibacterial substance rosamicin.</title>
        <authorList>
            <person name="Yang H."/>
            <person name="He X."/>
            <person name="Zhu D."/>
        </authorList>
    </citation>
    <scope>NUCLEOTIDE SEQUENCE [LARGE SCALE GENOMIC DNA]</scope>
    <source>
        <strain evidence="3 4">DSM 803</strain>
    </source>
</reference>
<gene>
    <name evidence="3" type="ORF">AWW66_11805</name>
</gene>
<evidence type="ECO:0000256" key="2">
    <source>
        <dbReference type="SAM" id="SignalP"/>
    </source>
</evidence>
<keyword evidence="2" id="KW-0732">Signal</keyword>
<name>A0A136PTQ7_9ACTN</name>
<evidence type="ECO:0000256" key="1">
    <source>
        <dbReference type="SAM" id="MobiDB-lite"/>
    </source>
</evidence>
<protein>
    <recommendedName>
        <fullName evidence="5">Lipoprotein</fullName>
    </recommendedName>
</protein>
<dbReference type="PROSITE" id="PS51257">
    <property type="entry name" value="PROKAR_LIPOPROTEIN"/>
    <property type="match status" value="1"/>
</dbReference>
<feature type="compositionally biased region" description="Low complexity" evidence="1">
    <location>
        <begin position="61"/>
        <end position="82"/>
    </location>
</feature>